<evidence type="ECO:0000256" key="1">
    <source>
        <dbReference type="SAM" id="MobiDB-lite"/>
    </source>
</evidence>
<name>A0A3B6RI66_WHEAT</name>
<dbReference type="OrthoDB" id="1913135at2759"/>
<accession>A0A3B6RI66</accession>
<reference evidence="2" key="2">
    <citation type="submission" date="2018-10" db="UniProtKB">
        <authorList>
            <consortium name="EnsemblPlants"/>
        </authorList>
    </citation>
    <scope>IDENTIFICATION</scope>
</reference>
<reference evidence="2" key="1">
    <citation type="submission" date="2018-08" db="EMBL/GenBank/DDBJ databases">
        <authorList>
            <person name="Rossello M."/>
        </authorList>
    </citation>
    <scope>NUCLEOTIDE SEQUENCE [LARGE SCALE GENOMIC DNA]</scope>
    <source>
        <strain evidence="2">cv. Chinese Spring</strain>
    </source>
</reference>
<feature type="compositionally biased region" description="Basic residues" evidence="1">
    <location>
        <begin position="42"/>
        <end position="51"/>
    </location>
</feature>
<dbReference type="Gramene" id="TraesCAD_scaffold_056604_01G000100.1">
    <property type="protein sequence ID" value="TraesCAD_scaffold_056604_01G000100.1"/>
    <property type="gene ID" value="TraesCAD_scaffold_056604_01G000100"/>
</dbReference>
<dbReference type="Gramene" id="TraesLAC7A03G03847240.1">
    <property type="protein sequence ID" value="TraesLAC7A03G03847240.1"/>
    <property type="gene ID" value="TraesLAC7A03G03847240"/>
</dbReference>
<protein>
    <submittedName>
        <fullName evidence="2">Uncharacterized protein</fullName>
    </submittedName>
</protein>
<dbReference type="Gramene" id="TraesCS7A03G0592500.1">
    <property type="protein sequence ID" value="TraesCS7A03G0592500.1.CDS"/>
    <property type="gene ID" value="TraesCS7A03G0592500"/>
</dbReference>
<feature type="compositionally biased region" description="Polar residues" evidence="1">
    <location>
        <begin position="199"/>
        <end position="208"/>
    </location>
</feature>
<dbReference type="Gramene" id="TraesROB_scaffold_053883_01G000100.1">
    <property type="protein sequence ID" value="TraesROB_scaffold_053883_01G000100.1"/>
    <property type="gene ID" value="TraesROB_scaffold_053883_01G000100"/>
</dbReference>
<feature type="compositionally biased region" description="Basic residues" evidence="1">
    <location>
        <begin position="69"/>
        <end position="86"/>
    </location>
</feature>
<feature type="compositionally biased region" description="Basic and acidic residues" evidence="1">
    <location>
        <begin position="121"/>
        <end position="132"/>
    </location>
</feature>
<dbReference type="STRING" id="4565.A0A3B6RI66"/>
<keyword evidence="3" id="KW-1185">Reference proteome</keyword>
<dbReference type="Gramene" id="TraesCLE_scaffold_050424_01G000100.1">
    <property type="protein sequence ID" value="TraesCLE_scaffold_050424_01G000100.1"/>
    <property type="gene ID" value="TraesCLE_scaffold_050424_01G000100"/>
</dbReference>
<feature type="compositionally biased region" description="Basic and acidic residues" evidence="1">
    <location>
        <begin position="52"/>
        <end position="68"/>
    </location>
</feature>
<dbReference type="PaxDb" id="4565-Traes_7AS_6C3BC6E75.1"/>
<evidence type="ECO:0000313" key="3">
    <source>
        <dbReference type="Proteomes" id="UP000019116"/>
    </source>
</evidence>
<feature type="compositionally biased region" description="Basic and acidic residues" evidence="1">
    <location>
        <begin position="29"/>
        <end position="41"/>
    </location>
</feature>
<feature type="compositionally biased region" description="Polar residues" evidence="1">
    <location>
        <begin position="267"/>
        <end position="278"/>
    </location>
</feature>
<evidence type="ECO:0000313" key="2">
    <source>
        <dbReference type="EnsemblPlants" id="TraesCS7A02G256700.1"/>
    </source>
</evidence>
<feature type="compositionally biased region" description="Basic and acidic residues" evidence="1">
    <location>
        <begin position="87"/>
        <end position="113"/>
    </location>
</feature>
<feature type="region of interest" description="Disordered" evidence="1">
    <location>
        <begin position="350"/>
        <end position="382"/>
    </location>
</feature>
<organism evidence="2">
    <name type="scientific">Triticum aestivum</name>
    <name type="common">Wheat</name>
    <dbReference type="NCBI Taxonomy" id="4565"/>
    <lineage>
        <taxon>Eukaryota</taxon>
        <taxon>Viridiplantae</taxon>
        <taxon>Streptophyta</taxon>
        <taxon>Embryophyta</taxon>
        <taxon>Tracheophyta</taxon>
        <taxon>Spermatophyta</taxon>
        <taxon>Magnoliopsida</taxon>
        <taxon>Liliopsida</taxon>
        <taxon>Poales</taxon>
        <taxon>Poaceae</taxon>
        <taxon>BOP clade</taxon>
        <taxon>Pooideae</taxon>
        <taxon>Triticodae</taxon>
        <taxon>Triticeae</taxon>
        <taxon>Triticinae</taxon>
        <taxon>Triticum</taxon>
    </lineage>
</organism>
<feature type="compositionally biased region" description="Polar residues" evidence="1">
    <location>
        <begin position="224"/>
        <end position="257"/>
    </location>
</feature>
<dbReference type="Proteomes" id="UP000019116">
    <property type="component" value="Chromosome 7A"/>
</dbReference>
<dbReference type="EnsemblPlants" id="TraesCS7A02G256700.1">
    <property type="protein sequence ID" value="TraesCS7A02G256700.1"/>
    <property type="gene ID" value="TraesCS7A02G256700"/>
</dbReference>
<dbReference type="PANTHER" id="PTHR34660:SF20">
    <property type="match status" value="1"/>
</dbReference>
<dbReference type="OMA" id="RMNKLPR"/>
<proteinExistence type="predicted"/>
<dbReference type="Gramene" id="TraesSYM7A03G03845890.1">
    <property type="protein sequence ID" value="TraesSYM7A03G03845890.1"/>
    <property type="gene ID" value="TraesSYM7A03G03845890"/>
</dbReference>
<dbReference type="Gramene" id="TraesARI7A03G03866140.1">
    <property type="protein sequence ID" value="TraesARI7A03G03866140.1"/>
    <property type="gene ID" value="TraesARI7A03G03866140"/>
</dbReference>
<dbReference type="Gramene" id="TraesJAG7A03G03876420.1">
    <property type="protein sequence ID" value="TraesJAG7A03G03876420.1"/>
    <property type="gene ID" value="TraesJAG7A03G03876420"/>
</dbReference>
<dbReference type="Gramene" id="TraesCS7A02G256700.1">
    <property type="protein sequence ID" value="TraesCS7A02G256700.1"/>
    <property type="gene ID" value="TraesCS7A02G256700"/>
</dbReference>
<feature type="compositionally biased region" description="Polar residues" evidence="1">
    <location>
        <begin position="174"/>
        <end position="188"/>
    </location>
</feature>
<feature type="region of interest" description="Disordered" evidence="1">
    <location>
        <begin position="318"/>
        <end position="338"/>
    </location>
</feature>
<feature type="region of interest" description="Disordered" evidence="1">
    <location>
        <begin position="17"/>
        <end position="278"/>
    </location>
</feature>
<dbReference type="AlphaFoldDB" id="A0A3B6RI66"/>
<feature type="compositionally biased region" description="Basic and acidic residues" evidence="1">
    <location>
        <begin position="350"/>
        <end position="379"/>
    </location>
</feature>
<sequence>MRRIWRACSIALRHTMSRCFPFPPPGYEAKPRSEHKDLLKKENHKAKKHKKEKTDGGKRERKEKDRAYRKDKHKKKHKREKHKDRREKKERDKDKRQNLELGTQKKDDLDNRRPKQTVHNEAVKYSKHKDELATQITGQEGHANRTRSNTGKLLPRSIESFGVVGSKEKERTSFSRVNGKSRQIAQHNHASEKGKNKTGILSGTSLQLGSAEKRSTRIHGSSGVGLQQDSSKGIFVTTTASQQKCRITPSANAAQRTEQVDQHPDGSSHSAYGKSDSVSTKWMAENKNGNADNFHFGMDKQSARGKSGADQGIAKIKEAKANHQKSVKDGDKRHGVNQKVVKDTDRDCNVRKRKAKDGNEGKTREKRSAIDEQKHRELDGDGASKNYIHDLMDLAHLNGNKFTSDDFKKRKGLNANSSLHDHQSMPMTKMPRTSPANHLCVNGEMLKHSQGTAPTLPVGTNPREAGMLEDSKECIKNGMTGLLNLEEHNSAVSPSSYGSSEVSLTPAHPDTKYLSHVYSVPAADDPSEYIDQDWLFSGDRVHQKTTMLEAAKAPQVWAEAQLIDSADVVALPYVVPL</sequence>
<dbReference type="Gramene" id="TraesWEE_scaffold_049015_01G000200.1">
    <property type="protein sequence ID" value="TraesWEE_scaffold_049015_01G000200.1"/>
    <property type="gene ID" value="TraesWEE_scaffold_049015_01G000200"/>
</dbReference>
<dbReference type="PANTHER" id="PTHR34660">
    <property type="entry name" value="MYB-LIKE PROTEIN X"/>
    <property type="match status" value="1"/>
</dbReference>